<dbReference type="EMBL" id="CP038026">
    <property type="protein sequence ID" value="QBQ38090.1"/>
    <property type="molecule type" value="Genomic_DNA"/>
</dbReference>
<accession>A0A4P7BI90</accession>
<name>A0A4P7BI90_9BURK</name>
<dbReference type="Proteomes" id="UP000294359">
    <property type="component" value="Chromosome"/>
</dbReference>
<proteinExistence type="predicted"/>
<reference evidence="1" key="1">
    <citation type="journal article" date="2014" name="Int. J. Syst. Evol. Microbiol.">
        <title>Complete genome sequence of Corynebacterium casei LMG S-19264T (=DSM 44701T), isolated from a smear-ripened cheese.</title>
        <authorList>
            <consortium name="US DOE Joint Genome Institute (JGI-PGF)"/>
            <person name="Walter F."/>
            <person name="Albersmeier A."/>
            <person name="Kalinowski J."/>
            <person name="Ruckert C."/>
        </authorList>
    </citation>
    <scope>NUCLEOTIDE SEQUENCE</scope>
    <source>
        <strain evidence="1">KCTC 12344</strain>
    </source>
</reference>
<dbReference type="RefSeq" id="WP_134386767.1">
    <property type="nucleotide sequence ID" value="NZ_BMWW01000008.1"/>
</dbReference>
<reference evidence="2 3" key="2">
    <citation type="submission" date="2019-03" db="EMBL/GenBank/DDBJ databases">
        <title>Draft Genome Sequences of Six Type Strains of the Genus Massilia.</title>
        <authorList>
            <person name="Miess H."/>
            <person name="Frediansyhah A."/>
            <person name="Gross H."/>
        </authorList>
    </citation>
    <scope>NUCLEOTIDE SEQUENCE [LARGE SCALE GENOMIC DNA]</scope>
    <source>
        <strain evidence="2 3">DSM 17505</strain>
    </source>
</reference>
<evidence type="ECO:0000313" key="2">
    <source>
        <dbReference type="EMBL" id="QBQ38090.1"/>
    </source>
</evidence>
<keyword evidence="3" id="KW-1185">Reference proteome</keyword>
<sequence length="103" mass="11352">MRHGEATSGAIRATSCSQAPSECAIQVERDDRDVRAIAREQRAVAAFDDGARAALGGRAGARVERQGAVDLEQRFRAIAQVFRAHEFRHRAVIGQPRKFPVLR</sequence>
<evidence type="ECO:0000313" key="3">
    <source>
        <dbReference type="Proteomes" id="UP000294359"/>
    </source>
</evidence>
<dbReference type="EMBL" id="BMWW01000008">
    <property type="protein sequence ID" value="GGZ03061.1"/>
    <property type="molecule type" value="Genomic_DNA"/>
</dbReference>
<evidence type="ECO:0000313" key="4">
    <source>
        <dbReference type="Proteomes" id="UP000619512"/>
    </source>
</evidence>
<organism evidence="1 4">
    <name type="scientific">Pseudoduganella plicata</name>
    <dbReference type="NCBI Taxonomy" id="321984"/>
    <lineage>
        <taxon>Bacteria</taxon>
        <taxon>Pseudomonadati</taxon>
        <taxon>Pseudomonadota</taxon>
        <taxon>Betaproteobacteria</taxon>
        <taxon>Burkholderiales</taxon>
        <taxon>Oxalobacteraceae</taxon>
        <taxon>Telluria group</taxon>
        <taxon>Pseudoduganella</taxon>
    </lineage>
</organism>
<protein>
    <submittedName>
        <fullName evidence="1">Uncharacterized protein</fullName>
    </submittedName>
</protein>
<reference evidence="1" key="3">
    <citation type="submission" date="2022-12" db="EMBL/GenBank/DDBJ databases">
        <authorList>
            <person name="Sun Q."/>
            <person name="Kim S."/>
        </authorList>
    </citation>
    <scope>NUCLEOTIDE SEQUENCE</scope>
    <source>
        <strain evidence="1">KCTC 12344</strain>
    </source>
</reference>
<dbReference type="Proteomes" id="UP000619512">
    <property type="component" value="Unassembled WGS sequence"/>
</dbReference>
<gene>
    <name evidence="2" type="ORF">E1742_19285</name>
    <name evidence="1" type="ORF">GCM10007388_40880</name>
</gene>
<evidence type="ECO:0000313" key="1">
    <source>
        <dbReference type="EMBL" id="GGZ03061.1"/>
    </source>
</evidence>
<dbReference type="AlphaFoldDB" id="A0A4P7BI90"/>